<dbReference type="NCBIfam" id="TIGR01643">
    <property type="entry name" value="YD_repeat_2x"/>
    <property type="match status" value="1"/>
</dbReference>
<accession>A0ABP8N0W0</accession>
<feature type="domain" description="BACON" evidence="1">
    <location>
        <begin position="994"/>
        <end position="1076"/>
    </location>
</feature>
<keyword evidence="3" id="KW-1185">Reference proteome</keyword>
<dbReference type="InterPro" id="IPR006530">
    <property type="entry name" value="YD"/>
</dbReference>
<evidence type="ECO:0000313" key="2">
    <source>
        <dbReference type="EMBL" id="GAA4459367.1"/>
    </source>
</evidence>
<evidence type="ECO:0000259" key="1">
    <source>
        <dbReference type="Pfam" id="PF19190"/>
    </source>
</evidence>
<gene>
    <name evidence="2" type="ORF">GCM10023189_33000</name>
</gene>
<protein>
    <recommendedName>
        <fullName evidence="1">BACON domain-containing protein</fullName>
    </recommendedName>
</protein>
<dbReference type="EMBL" id="BAABHD010000031">
    <property type="protein sequence ID" value="GAA4459367.1"/>
    <property type="molecule type" value="Genomic_DNA"/>
</dbReference>
<organism evidence="2 3">
    <name type="scientific">Nibrella saemangeumensis</name>
    <dbReference type="NCBI Taxonomy" id="1084526"/>
    <lineage>
        <taxon>Bacteria</taxon>
        <taxon>Pseudomonadati</taxon>
        <taxon>Bacteroidota</taxon>
        <taxon>Cytophagia</taxon>
        <taxon>Cytophagales</taxon>
        <taxon>Spirosomataceae</taxon>
        <taxon>Nibrella</taxon>
    </lineage>
</organism>
<dbReference type="RefSeq" id="WP_345244975.1">
    <property type="nucleotide sequence ID" value="NZ_BAABHD010000031.1"/>
</dbReference>
<dbReference type="Pfam" id="PF19190">
    <property type="entry name" value="BACON_2"/>
    <property type="match status" value="1"/>
</dbReference>
<dbReference type="InterPro" id="IPR024361">
    <property type="entry name" value="BACON"/>
</dbReference>
<reference evidence="3" key="1">
    <citation type="journal article" date="2019" name="Int. J. Syst. Evol. Microbiol.">
        <title>The Global Catalogue of Microorganisms (GCM) 10K type strain sequencing project: providing services to taxonomists for standard genome sequencing and annotation.</title>
        <authorList>
            <consortium name="The Broad Institute Genomics Platform"/>
            <consortium name="The Broad Institute Genome Sequencing Center for Infectious Disease"/>
            <person name="Wu L."/>
            <person name="Ma J."/>
        </authorList>
    </citation>
    <scope>NUCLEOTIDE SEQUENCE [LARGE SCALE GENOMIC DNA]</scope>
    <source>
        <strain evidence="3">JCM 17927</strain>
    </source>
</reference>
<name>A0ABP8N0W0_9BACT</name>
<sequence>MKNLYLLVCLLALTRFGFPQNSVDVDKLKPKISPQSPNVAALGRFGEHPVNLNTGIPTITVPIYEIEAGTVKVPVSLDYHAGGNKVTDVASWAGLGWALNAGGVISRTVIGRPDEVGILNHPLETGLNNFFGQSETWCGSTTAKLEEYTKGTFDAGFDIFSFSIPGKSGKFILMPDGTGSMATSMPYERIKITYSRGDYNNLFTEFRITDENGITYTFKDWETVTPNTTNQTQFSAWHLSSIQGTRPGDVVLFSYTPYSYSSYTDFLDTETLVDRVEGSCTDGVGERVFSQAQVYTSFYAAQLTEIVFPGGKLTLSGFNRTDLPGTNNTGLDKIDLYGRDLNAQTYRMLKRFDLQQSYFTGSSYSPLKLDAVALQDADGSTIGTYRFDYNGTALPGPTSRSRDTWGYYNGKNNVNSQGQPTLIPQQQVSMYNVSGYAGQVTVGGADRSPSESHMQAWVLNKITYPTGGFSRFYYEANKYYDQGQGVKLAGGLRIKRLETAASDYEPVKTKTYQYGENESGWGDLNINLNNSLWSTNYTEKVAPDCKKRTSLFTSNFNGNLVPFDGSPVTYREVAEYDGFYQGAIQSTNGKTVYRFRTSGDMTVGLQGFSNSTFLKSFHWNRGQLESKTVYNNSATPVFKQVNTYGNAINAEIANAGLLAHKQLVVTQGWMMHENNANALNQPPCSALAEQFAVPVYYAWPKGNVRLYKTEEYAYSQTNGGQWVLRTTETDYDNYFQAKEQRVFESDGTIGYTRFRYAYDFALPGNPSGFARGIQRLVSRNMLSTILEEYSFKKINAGESDPLLTGGKLTVFGEFLNEYAFPTEMQTLNIYNNCCRLSSFTPATVGSGSLVKNGNYVQAISYESYDGSGNLTSYIQRNGIRTQVNWLSENQYLNGFTLTSSALQSEVLNPGSAPSLTTQYSYYNPGDNTTIPLQGVKTVTDPNNWTTKYEYDRFSRLRAIRDHNNNLVKSFDYNYAFGSRNTKSLSPSSINTNTLEINPGSLNNVSTGGATQTITVSSNVGWSVSSNVGWITANPASGNGNGSFNLVVASNSSTARNGNVSVNGGGITRTLTVSQAGTNGSGNPCNYTERQVVGTWNGLQVQLRQYTVNGVATWLIVTADASSATDVHFPRGQNFADQFSGFDKSCLGGGNTAYGGLGMPDNVATPAGYDRKVTSDGAVYFERQVQ</sequence>
<proteinExistence type="predicted"/>
<dbReference type="Proteomes" id="UP001501175">
    <property type="component" value="Unassembled WGS sequence"/>
</dbReference>
<evidence type="ECO:0000313" key="3">
    <source>
        <dbReference type="Proteomes" id="UP001501175"/>
    </source>
</evidence>
<dbReference type="CDD" id="cd14948">
    <property type="entry name" value="BACON"/>
    <property type="match status" value="1"/>
</dbReference>
<dbReference type="InterPro" id="IPR013783">
    <property type="entry name" value="Ig-like_fold"/>
</dbReference>
<comment type="caution">
    <text evidence="2">The sequence shown here is derived from an EMBL/GenBank/DDBJ whole genome shotgun (WGS) entry which is preliminary data.</text>
</comment>
<dbReference type="Gene3D" id="2.60.40.10">
    <property type="entry name" value="Immunoglobulins"/>
    <property type="match status" value="1"/>
</dbReference>